<proteinExistence type="predicted"/>
<protein>
    <submittedName>
        <fullName evidence="3">Uncharacterized protein</fullName>
    </submittedName>
</protein>
<feature type="region of interest" description="Disordered" evidence="1">
    <location>
        <begin position="285"/>
        <end position="312"/>
    </location>
</feature>
<dbReference type="AlphaFoldDB" id="X6NH20"/>
<gene>
    <name evidence="3" type="ORF">RFI_11523</name>
</gene>
<evidence type="ECO:0000313" key="3">
    <source>
        <dbReference type="EMBL" id="ETO25615.1"/>
    </source>
</evidence>
<evidence type="ECO:0000256" key="1">
    <source>
        <dbReference type="SAM" id="MobiDB-lite"/>
    </source>
</evidence>
<dbReference type="EMBL" id="ASPP01008393">
    <property type="protein sequence ID" value="ETO25615.1"/>
    <property type="molecule type" value="Genomic_DNA"/>
</dbReference>
<keyword evidence="2" id="KW-1133">Transmembrane helix</keyword>
<evidence type="ECO:0000256" key="2">
    <source>
        <dbReference type="SAM" id="Phobius"/>
    </source>
</evidence>
<feature type="transmembrane region" description="Helical" evidence="2">
    <location>
        <begin position="59"/>
        <end position="80"/>
    </location>
</feature>
<feature type="region of interest" description="Disordered" evidence="1">
    <location>
        <begin position="117"/>
        <end position="138"/>
    </location>
</feature>
<evidence type="ECO:0000313" key="4">
    <source>
        <dbReference type="Proteomes" id="UP000023152"/>
    </source>
</evidence>
<feature type="transmembrane region" description="Helical" evidence="2">
    <location>
        <begin position="314"/>
        <end position="332"/>
    </location>
</feature>
<name>X6NH20_RETFI</name>
<reference evidence="3 4" key="1">
    <citation type="journal article" date="2013" name="Curr. Biol.">
        <title>The Genome of the Foraminiferan Reticulomyxa filosa.</title>
        <authorList>
            <person name="Glockner G."/>
            <person name="Hulsmann N."/>
            <person name="Schleicher M."/>
            <person name="Noegel A.A."/>
            <person name="Eichinger L."/>
            <person name="Gallinger C."/>
            <person name="Pawlowski J."/>
            <person name="Sierra R."/>
            <person name="Euteneuer U."/>
            <person name="Pillet L."/>
            <person name="Moustafa A."/>
            <person name="Platzer M."/>
            <person name="Groth M."/>
            <person name="Szafranski K."/>
            <person name="Schliwa M."/>
        </authorList>
    </citation>
    <scope>NUCLEOTIDE SEQUENCE [LARGE SCALE GENOMIC DNA]</scope>
</reference>
<dbReference type="Proteomes" id="UP000023152">
    <property type="component" value="Unassembled WGS sequence"/>
</dbReference>
<organism evidence="3 4">
    <name type="scientific">Reticulomyxa filosa</name>
    <dbReference type="NCBI Taxonomy" id="46433"/>
    <lineage>
        <taxon>Eukaryota</taxon>
        <taxon>Sar</taxon>
        <taxon>Rhizaria</taxon>
        <taxon>Retaria</taxon>
        <taxon>Foraminifera</taxon>
        <taxon>Monothalamids</taxon>
        <taxon>Reticulomyxidae</taxon>
        <taxon>Reticulomyxa</taxon>
    </lineage>
</organism>
<feature type="transmembrane region" description="Helical" evidence="2">
    <location>
        <begin position="344"/>
        <end position="364"/>
    </location>
</feature>
<keyword evidence="2" id="KW-0472">Membrane</keyword>
<keyword evidence="2" id="KW-0812">Transmembrane</keyword>
<sequence length="380" mass="43846">MYLTLHFAFAANAKDKHLDSRIRSKGKVNWNSYTKIEIGVVFVNDGVFNALFSTYAFKLLYFIILNMANRFLGLFVFLFVNYGRRVLKKFFFVKFYFDSDAIINENTETTSVQLKASQNVNKNEEATEDGNNQEDGRREAGINTKISSNNENISFDFFINISIGIANEDKIKLAISKSVDVDVNQIQDFKVTNAGNEHRELVRITVENIGHKFKSTTKKKKKLFRKHMRIVATNDWEIRTLADKFTRLVPDRVLSGNLKEALGLEEQPRVSRFYSRSSTAHLPSITNISPFPLDKTNSTQPTPSNPNNPNPNSTSANSILFILYYFASFYFFRLKEEKYMTNQIQNKVILTMHLVLAVDVVPFYKMILKLQFLKNEQKKI</sequence>
<accession>X6NH20</accession>
<keyword evidence="4" id="KW-1185">Reference proteome</keyword>
<comment type="caution">
    <text evidence="3">The sequence shown here is derived from an EMBL/GenBank/DDBJ whole genome shotgun (WGS) entry which is preliminary data.</text>
</comment>